<dbReference type="EMBL" id="FPCH01000004">
    <property type="protein sequence ID" value="SFV38919.1"/>
    <property type="molecule type" value="Genomic_DNA"/>
</dbReference>
<organism evidence="4 5">
    <name type="scientific">Hyphomicrobium facile</name>
    <dbReference type="NCBI Taxonomy" id="51670"/>
    <lineage>
        <taxon>Bacteria</taxon>
        <taxon>Pseudomonadati</taxon>
        <taxon>Pseudomonadota</taxon>
        <taxon>Alphaproteobacteria</taxon>
        <taxon>Hyphomicrobiales</taxon>
        <taxon>Hyphomicrobiaceae</taxon>
        <taxon>Hyphomicrobium</taxon>
    </lineage>
</organism>
<feature type="domain" description="Response regulatory" evidence="3">
    <location>
        <begin position="15"/>
        <end position="131"/>
    </location>
</feature>
<feature type="modified residue" description="4-aspartylphosphate" evidence="2">
    <location>
        <position position="65"/>
    </location>
</feature>
<dbReference type="Proteomes" id="UP000199423">
    <property type="component" value="Unassembled WGS sequence"/>
</dbReference>
<dbReference type="GO" id="GO:0000160">
    <property type="term" value="P:phosphorelay signal transduction system"/>
    <property type="evidence" value="ECO:0007669"/>
    <property type="project" value="InterPro"/>
</dbReference>
<dbReference type="InterPro" id="IPR050595">
    <property type="entry name" value="Bact_response_regulator"/>
</dbReference>
<evidence type="ECO:0000256" key="1">
    <source>
        <dbReference type="ARBA" id="ARBA00022553"/>
    </source>
</evidence>
<dbReference type="PANTHER" id="PTHR44591">
    <property type="entry name" value="STRESS RESPONSE REGULATOR PROTEIN 1"/>
    <property type="match status" value="1"/>
</dbReference>
<protein>
    <submittedName>
        <fullName evidence="4">Response regulator receiver domain-containing protein</fullName>
    </submittedName>
</protein>
<dbReference type="PROSITE" id="PS50110">
    <property type="entry name" value="RESPONSE_REGULATORY"/>
    <property type="match status" value="1"/>
</dbReference>
<dbReference type="Gene3D" id="3.40.50.2300">
    <property type="match status" value="1"/>
</dbReference>
<keyword evidence="1 2" id="KW-0597">Phosphoprotein</keyword>
<sequence>MTLKAETLPHKASETILFVDDEPLSLKYFKSSVGKYANVVTASSPEAAMHILEQAGNDISVVVSDERMPRESGVSFLSEVRKSWPSTVRVLTSAYANIDNLQHAINDAAIYRFVPKPWNIDELCTAMQDALHVERSAAAISEPVLGPSTGGDAESANIALLAILAAGLEAPLKSLDTEALQLAQLSRPSSLEASPSVTSYLGSWGSRLRFGKMNASAMQIRRDVEHCKSLAKSIGNLARSLSDPAAAPSSSMADTLSEVVEQAVICPSGTTLANLATGQDFTYRIPREIMKFVLANLLRGAMKSNAFPRVELVSGTEHNEVRIVSTLEREPATLENNQSWRTVRCALWAFGGELLSATDISLSTSTLTVCLPKA</sequence>
<proteinExistence type="predicted"/>
<dbReference type="Pfam" id="PF00072">
    <property type="entry name" value="Response_reg"/>
    <property type="match status" value="1"/>
</dbReference>
<dbReference type="OrthoDB" id="9762726at2"/>
<dbReference type="RefSeq" id="WP_092869426.1">
    <property type="nucleotide sequence ID" value="NZ_FPCH01000004.1"/>
</dbReference>
<evidence type="ECO:0000256" key="2">
    <source>
        <dbReference type="PROSITE-ProRule" id="PRU00169"/>
    </source>
</evidence>
<dbReference type="AlphaFoldDB" id="A0A1I7NW93"/>
<dbReference type="CDD" id="cd17569">
    <property type="entry name" value="REC_HupR-like"/>
    <property type="match status" value="1"/>
</dbReference>
<dbReference type="InterPro" id="IPR001789">
    <property type="entry name" value="Sig_transdc_resp-reg_receiver"/>
</dbReference>
<reference evidence="5" key="1">
    <citation type="submission" date="2016-10" db="EMBL/GenBank/DDBJ databases">
        <authorList>
            <person name="Varghese N."/>
            <person name="Submissions S."/>
        </authorList>
    </citation>
    <scope>NUCLEOTIDE SEQUENCE [LARGE SCALE GENOMIC DNA]</scope>
    <source>
        <strain evidence="5">DSM 1565</strain>
    </source>
</reference>
<dbReference type="SUPFAM" id="SSF52172">
    <property type="entry name" value="CheY-like"/>
    <property type="match status" value="1"/>
</dbReference>
<dbReference type="InterPro" id="IPR011006">
    <property type="entry name" value="CheY-like_superfamily"/>
</dbReference>
<name>A0A1I7NW93_9HYPH</name>
<dbReference type="STRING" id="51670.SAMN04488557_3935"/>
<dbReference type="SMART" id="SM00448">
    <property type="entry name" value="REC"/>
    <property type="match status" value="1"/>
</dbReference>
<evidence type="ECO:0000259" key="3">
    <source>
        <dbReference type="PROSITE" id="PS50110"/>
    </source>
</evidence>
<evidence type="ECO:0000313" key="5">
    <source>
        <dbReference type="Proteomes" id="UP000199423"/>
    </source>
</evidence>
<accession>A0A1I7NW93</accession>
<evidence type="ECO:0000313" key="4">
    <source>
        <dbReference type="EMBL" id="SFV38919.1"/>
    </source>
</evidence>
<keyword evidence="5" id="KW-1185">Reference proteome</keyword>
<gene>
    <name evidence="4" type="ORF">SAMN04488557_3935</name>
</gene>
<dbReference type="PANTHER" id="PTHR44591:SF19">
    <property type="entry name" value="TWO-COMPONENT RESPONSE REGULATOR-RELATED"/>
    <property type="match status" value="1"/>
</dbReference>